<name>A0ABR6AQJ2_9HYPH</name>
<feature type="region of interest" description="Disordered" evidence="1">
    <location>
        <begin position="156"/>
        <end position="176"/>
    </location>
</feature>
<dbReference type="Proteomes" id="UP000578622">
    <property type="component" value="Unassembled WGS sequence"/>
</dbReference>
<keyword evidence="3" id="KW-1185">Reference proteome</keyword>
<gene>
    <name evidence="2" type="ORF">FHW20_002680</name>
</gene>
<sequence>MFTAFRKERNRCGGSAVAANGRIMREGETTRIIRPFAHHSRILRDAGLQRAIGLRILPASLSPPHDLLRKACGLSGSCPEIRSARYAKITLPPRPDEYATAVSGASRTLKRCRDAHQSFSTCMDQTGALTSSSMILIDPRFTQAGLRSGDAPAGCTRVEPCSSDPNGLRPSGRFSR</sequence>
<evidence type="ECO:0000313" key="2">
    <source>
        <dbReference type="EMBL" id="MBA8851726.1"/>
    </source>
</evidence>
<accession>A0ABR6AQJ2</accession>
<organism evidence="2 3">
    <name type="scientific">Brucella intermedia</name>
    <dbReference type="NCBI Taxonomy" id="94625"/>
    <lineage>
        <taxon>Bacteria</taxon>
        <taxon>Pseudomonadati</taxon>
        <taxon>Pseudomonadota</taxon>
        <taxon>Alphaproteobacteria</taxon>
        <taxon>Hyphomicrobiales</taxon>
        <taxon>Brucellaceae</taxon>
        <taxon>Brucella/Ochrobactrum group</taxon>
        <taxon>Brucella</taxon>
    </lineage>
</organism>
<proteinExistence type="predicted"/>
<protein>
    <submittedName>
        <fullName evidence="2">Uncharacterized protein</fullName>
    </submittedName>
</protein>
<reference evidence="2 3" key="1">
    <citation type="submission" date="2020-07" db="EMBL/GenBank/DDBJ databases">
        <title>Genomic Encyclopedia of Type Strains, Phase IV (KMG-V): Genome sequencing to study the core and pangenomes of soil and plant-associated prokaryotes.</title>
        <authorList>
            <person name="Whitman W."/>
        </authorList>
    </citation>
    <scope>NUCLEOTIDE SEQUENCE [LARGE SCALE GENOMIC DNA]</scope>
    <source>
        <strain evidence="2 3">RH4WT92</strain>
    </source>
</reference>
<dbReference type="EMBL" id="JACGXG010000003">
    <property type="protein sequence ID" value="MBA8851726.1"/>
    <property type="molecule type" value="Genomic_DNA"/>
</dbReference>
<evidence type="ECO:0000256" key="1">
    <source>
        <dbReference type="SAM" id="MobiDB-lite"/>
    </source>
</evidence>
<evidence type="ECO:0000313" key="3">
    <source>
        <dbReference type="Proteomes" id="UP000578622"/>
    </source>
</evidence>
<comment type="caution">
    <text evidence="2">The sequence shown here is derived from an EMBL/GenBank/DDBJ whole genome shotgun (WGS) entry which is preliminary data.</text>
</comment>